<proteinExistence type="predicted"/>
<accession>A0A564S0H4</accession>
<protein>
    <submittedName>
        <fullName evidence="2">Uncharacterized protein</fullName>
    </submittedName>
</protein>
<evidence type="ECO:0000256" key="1">
    <source>
        <dbReference type="SAM" id="Phobius"/>
    </source>
</evidence>
<keyword evidence="1" id="KW-0472">Membrane</keyword>
<keyword evidence="1" id="KW-1133">Transmembrane helix</keyword>
<keyword evidence="1" id="KW-0812">Transmembrane</keyword>
<organism evidence="2 3">
    <name type="scientific">Bifidobacterium longum subsp. infantis</name>
    <dbReference type="NCBI Taxonomy" id="1682"/>
    <lineage>
        <taxon>Bacteria</taxon>
        <taxon>Bacillati</taxon>
        <taxon>Actinomycetota</taxon>
        <taxon>Actinomycetes</taxon>
        <taxon>Bifidobacteriales</taxon>
        <taxon>Bifidobacteriaceae</taxon>
        <taxon>Bifidobacterium</taxon>
    </lineage>
</organism>
<dbReference type="Proteomes" id="UP000319252">
    <property type="component" value="Unassembled WGS sequence"/>
</dbReference>
<evidence type="ECO:0000313" key="2">
    <source>
        <dbReference type="EMBL" id="VUW83929.1"/>
    </source>
</evidence>
<dbReference type="EMBL" id="CABHML010000064">
    <property type="protein sequence ID" value="VUW83929.1"/>
    <property type="molecule type" value="Genomic_DNA"/>
</dbReference>
<gene>
    <name evidence="2" type="ORF">BLONGUMMC1_01433</name>
</gene>
<evidence type="ECO:0000313" key="3">
    <source>
        <dbReference type="Proteomes" id="UP000319252"/>
    </source>
</evidence>
<dbReference type="AlphaFoldDB" id="A0A564S0H4"/>
<name>A0A564S0H4_BIFLI</name>
<feature type="transmembrane region" description="Helical" evidence="1">
    <location>
        <begin position="12"/>
        <end position="30"/>
    </location>
</feature>
<sequence length="37" mass="4423">MDKQNFKKKMKIVIVSVIGCFFVLFIPWLMNTLVNLY</sequence>
<reference evidence="2 3" key="1">
    <citation type="submission" date="2019-07" db="EMBL/GenBank/DDBJ databases">
        <authorList>
            <person name="Chang H.-W."/>
            <person name="Raman A."/>
            <person name="Venkatesh S."/>
            <person name="Gehrig J."/>
        </authorList>
    </citation>
    <scope>NUCLEOTIDE SEQUENCE [LARGE SCALE GENOMIC DNA]</scope>
    <source>
        <strain evidence="2">B.longum_ssp_infantis_4</strain>
    </source>
</reference>